<gene>
    <name evidence="2" type="ORF">ACFONC_10165</name>
</gene>
<dbReference type="NCBIfam" id="NF033523">
    <property type="entry name" value="lasso_peptidase"/>
    <property type="match status" value="1"/>
</dbReference>
<evidence type="ECO:0000256" key="1">
    <source>
        <dbReference type="SAM" id="MobiDB-lite"/>
    </source>
</evidence>
<feature type="region of interest" description="Disordered" evidence="1">
    <location>
        <begin position="229"/>
        <end position="258"/>
    </location>
</feature>
<dbReference type="Proteomes" id="UP001595705">
    <property type="component" value="Unassembled WGS sequence"/>
</dbReference>
<protein>
    <submittedName>
        <fullName evidence="2">Atxe2 family lasso peptide isopeptidase</fullName>
    </submittedName>
</protein>
<dbReference type="Pfam" id="PF07676">
    <property type="entry name" value="PD40"/>
    <property type="match status" value="1"/>
</dbReference>
<accession>A0ABV7XMJ4</accession>
<organism evidence="2 3">
    <name type="scientific">Luteimonas soli</name>
    <dbReference type="NCBI Taxonomy" id="1648966"/>
    <lineage>
        <taxon>Bacteria</taxon>
        <taxon>Pseudomonadati</taxon>
        <taxon>Pseudomonadota</taxon>
        <taxon>Gammaproteobacteria</taxon>
        <taxon>Lysobacterales</taxon>
        <taxon>Lysobacteraceae</taxon>
        <taxon>Luteimonas</taxon>
    </lineage>
</organism>
<dbReference type="Gene3D" id="3.40.50.1820">
    <property type="entry name" value="alpha/beta hydrolase"/>
    <property type="match status" value="1"/>
</dbReference>
<dbReference type="InterPro" id="IPR029058">
    <property type="entry name" value="AB_hydrolase_fold"/>
</dbReference>
<proteinExistence type="predicted"/>
<dbReference type="SUPFAM" id="SSF53474">
    <property type="entry name" value="alpha/beta-Hydrolases"/>
    <property type="match status" value="1"/>
</dbReference>
<dbReference type="InterPro" id="IPR053536">
    <property type="entry name" value="Lasso_peptide_isopeptidase"/>
</dbReference>
<evidence type="ECO:0000313" key="3">
    <source>
        <dbReference type="Proteomes" id="UP001595705"/>
    </source>
</evidence>
<dbReference type="RefSeq" id="WP_386743738.1">
    <property type="nucleotide sequence ID" value="NZ_JBHRYA010000007.1"/>
</dbReference>
<dbReference type="Gene3D" id="2.120.10.30">
    <property type="entry name" value="TolB, C-terminal domain"/>
    <property type="match status" value="1"/>
</dbReference>
<dbReference type="SUPFAM" id="SSF82171">
    <property type="entry name" value="DPP6 N-terminal domain-like"/>
    <property type="match status" value="1"/>
</dbReference>
<comment type="caution">
    <text evidence="2">The sequence shown here is derived from an EMBL/GenBank/DDBJ whole genome shotgun (WGS) entry which is preliminary data.</text>
</comment>
<evidence type="ECO:0000313" key="2">
    <source>
        <dbReference type="EMBL" id="MFC3716518.1"/>
    </source>
</evidence>
<sequence>MELLSGPIMLACLLLASAGDAGAIPPRRLVEVTDISLPVVSPAGDRVAFRVERPSIERNTWDTAWYVERLDGEPLPVRVAEGGVPLRDSAGLPVPTAAVWSPDGRWIYYRALIDGKIDVWRAATDGSGAGPVTHDAADVREFRIEADGRSIAYSTGATREEVLAAEEGEYNRGIRIDAHTPTSQGLFRSGYTEGRLATQRLGFWFDRVPLLAGVPDHWHRLDLRSGEKRTLTGSEVPRSPIALDDLPETLGTPQRLAQDPESGRIAFLARNQDTEGSPASSAIRLAVLPDRHARTPVECVDPLCVGRPITTVQWRPGSDEVIFTVTDPDEGLAQSVFRWDIRSGAVHPVASATGLLSGGRDERSGCGVSGSRLVCVSAGADQPPRLERIDLATGQRHVIFDPNAALAQDLAVMHPQVMRWTDRNGLHFSGLYFPARRSGSRPPPLFVTYYKCPGFQRGGYGNEWPLASLAAHGIAALCINAVPYRPQAVERYSIGLSAVESAIDVLSKSGAIDPRKVGMGGLSFGTEVTMWTVIHSNLLSAASITSPLLSRTMYLHGSLKGEPFFSGLEATWQAGSPERTPAQWQTLAPAQNLDGIRAPILMQMPEQEYLWALDYAIPLIRRGMADVYAFPNEPHFKFQPKHLLAVNERNLDWFRFWLLGEEDPDPAKRAQYAQWRGMEQQPHGVAQSGP</sequence>
<dbReference type="InterPro" id="IPR011042">
    <property type="entry name" value="6-blade_b-propeller_TolB-like"/>
</dbReference>
<reference evidence="3" key="1">
    <citation type="journal article" date="2019" name="Int. J. Syst. Evol. Microbiol.">
        <title>The Global Catalogue of Microorganisms (GCM) 10K type strain sequencing project: providing services to taxonomists for standard genome sequencing and annotation.</title>
        <authorList>
            <consortium name="The Broad Institute Genomics Platform"/>
            <consortium name="The Broad Institute Genome Sequencing Center for Infectious Disease"/>
            <person name="Wu L."/>
            <person name="Ma J."/>
        </authorList>
    </citation>
    <scope>NUCLEOTIDE SEQUENCE [LARGE SCALE GENOMIC DNA]</scope>
    <source>
        <strain evidence="3">KCTC 42441</strain>
    </source>
</reference>
<dbReference type="EMBL" id="JBHRYA010000007">
    <property type="protein sequence ID" value="MFC3716518.1"/>
    <property type="molecule type" value="Genomic_DNA"/>
</dbReference>
<name>A0ABV7XMJ4_9GAMM</name>
<dbReference type="InterPro" id="IPR011659">
    <property type="entry name" value="WD40"/>
</dbReference>
<keyword evidence="3" id="KW-1185">Reference proteome</keyword>